<dbReference type="AlphaFoldDB" id="M2WUJ1"/>
<keyword evidence="3" id="KW-1185">Reference proteome</keyword>
<keyword evidence="1" id="KW-0732">Signal</keyword>
<comment type="caution">
    <text evidence="2">The sequence shown here is derived from an EMBL/GenBank/DDBJ whole genome shotgun (WGS) entry which is preliminary data.</text>
</comment>
<name>M2WUJ1_9PSEU</name>
<organism evidence="2 3">
    <name type="scientific">Amycolatopsis decaplanina DSM 44594</name>
    <dbReference type="NCBI Taxonomy" id="1284240"/>
    <lineage>
        <taxon>Bacteria</taxon>
        <taxon>Bacillati</taxon>
        <taxon>Actinomycetota</taxon>
        <taxon>Actinomycetes</taxon>
        <taxon>Pseudonocardiales</taxon>
        <taxon>Pseudonocardiaceae</taxon>
        <taxon>Amycolatopsis</taxon>
    </lineage>
</organism>
<proteinExistence type="predicted"/>
<dbReference type="PATRIC" id="fig|1284240.4.peg.6724"/>
<evidence type="ECO:0000313" key="2">
    <source>
        <dbReference type="EMBL" id="EME52421.1"/>
    </source>
</evidence>
<sequence>MQGLARRLRSSVMVDRRRCLVLIPLALFAAGCATATPTPIFAAASSRPSAERAPMMEAAAPSGMPFVAADGRDLRACADGECEVLVRTGDQIPNDGGAGPLAVAVQAGKVGLAPASGGMGGAVSGPAGMVHQINRQVIVVVAVRDDEGIVRLSKK</sequence>
<feature type="signal peptide" evidence="1">
    <location>
        <begin position="1"/>
        <end position="35"/>
    </location>
</feature>
<evidence type="ECO:0000256" key="1">
    <source>
        <dbReference type="SAM" id="SignalP"/>
    </source>
</evidence>
<evidence type="ECO:0000313" key="3">
    <source>
        <dbReference type="Proteomes" id="UP000054226"/>
    </source>
</evidence>
<dbReference type="EMBL" id="AOHO01000075">
    <property type="protein sequence ID" value="EME52421.1"/>
    <property type="molecule type" value="Genomic_DNA"/>
</dbReference>
<protein>
    <recommendedName>
        <fullName evidence="4">Lipoprotein</fullName>
    </recommendedName>
</protein>
<gene>
    <name evidence="2" type="ORF">H074_32979</name>
</gene>
<feature type="chain" id="PRO_5038609619" description="Lipoprotein" evidence="1">
    <location>
        <begin position="36"/>
        <end position="155"/>
    </location>
</feature>
<reference evidence="2 3" key="1">
    <citation type="journal article" date="2013" name="Genome Announc.">
        <title>Draft Genome Sequence of Amycolatopsis decaplanina Strain DSM 44594T.</title>
        <authorList>
            <person name="Kaur N."/>
            <person name="Kumar S."/>
            <person name="Bala M."/>
            <person name="Raghava G.P."/>
            <person name="Mayilraj S."/>
        </authorList>
    </citation>
    <scope>NUCLEOTIDE SEQUENCE [LARGE SCALE GENOMIC DNA]</scope>
    <source>
        <strain evidence="2 3">DSM 44594</strain>
    </source>
</reference>
<evidence type="ECO:0008006" key="4">
    <source>
        <dbReference type="Google" id="ProtNLM"/>
    </source>
</evidence>
<dbReference type="Proteomes" id="UP000054226">
    <property type="component" value="Unassembled WGS sequence"/>
</dbReference>
<dbReference type="PROSITE" id="PS51257">
    <property type="entry name" value="PROKAR_LIPOPROTEIN"/>
    <property type="match status" value="1"/>
</dbReference>
<accession>M2WUJ1</accession>